<name>A0A9X0EAA0_9PSED</name>
<evidence type="ECO:0000313" key="4">
    <source>
        <dbReference type="EMBL" id="KGF62104.1"/>
    </source>
</evidence>
<feature type="region of interest" description="Disordered" evidence="2">
    <location>
        <begin position="697"/>
        <end position="723"/>
    </location>
</feature>
<comment type="caution">
    <text evidence="4">The sequence shown here is derived from an EMBL/GenBank/DDBJ whole genome shotgun (WGS) entry which is preliminary data.</text>
</comment>
<evidence type="ECO:0000256" key="1">
    <source>
        <dbReference type="SAM" id="Coils"/>
    </source>
</evidence>
<gene>
    <name evidence="4" type="ORF">LT42_25445</name>
</gene>
<organism evidence="4 5">
    <name type="scientific">Pseudomonas lutea</name>
    <dbReference type="NCBI Taxonomy" id="243924"/>
    <lineage>
        <taxon>Bacteria</taxon>
        <taxon>Pseudomonadati</taxon>
        <taxon>Pseudomonadota</taxon>
        <taxon>Gammaproteobacteria</taxon>
        <taxon>Pseudomonadales</taxon>
        <taxon>Pseudomonadaceae</taxon>
        <taxon>Pseudomonas</taxon>
    </lineage>
</organism>
<accession>A0A9X0EAA0</accession>
<dbReference type="EMBL" id="JRMB01000005">
    <property type="protein sequence ID" value="KGF62104.1"/>
    <property type="molecule type" value="Genomic_DNA"/>
</dbReference>
<dbReference type="AlphaFoldDB" id="A0A9X0EAA0"/>
<sequence length="984" mass="109075">MLTSLLHAEADRQLQANDLDRFKEIRTHLDAQHLLAYAQLKFGVDPALHPVSKAKDGSVRIRAGKYNYNVSDFLTRHVGLEWGEASNLLLELYEKQQSGITEKPLSKVILLEEWRRFRQEIYPQNIRTYDDLKNEIKVSFSLGLKAINSEYFSRRKNITQDQTLSRADKHYFRSVVILEKLQKVEALQQRIDEQNSLKNRVKYPYSTLFYDFATKSEALGMKILDQLKRKHVAPMEEGVNTIGGQRPFTPHQLPDGAEAMKRARLVAKLHAQEREARELRIKLSDLRARPQADGTVAFNHREHGKQIFVNHPDRVELNRTTEPDEVGVGLMYATERFGNPLEISGSKEFKQQLIEVAAERDMDITFTDERLNQALAAKRLELGLEPLAGNVITVPTLELDSSLPVDQAVDKALLESRVAELDAVNQGIPYSMADVAMHQDMVSDATARHEEIAAGFLDSDRIREIAREDLDAYAYLQGKPEQVPLALAMAETKGNGVYSDYLNEHGPAEFGLTVDAARFMVQRDGGISTQQPVAGQVPEPQVESMPVQAQVEQEPVTRFIRPDFVTALEEKAQLEQPAVNREPTQFADWTDAASTAARLHADFDLEPRSDEYSRNVAAVGIEASQYMASAQGGQEEFYGADKAYHEAALVSDMSRLAATHEAYRTYVQNYAPTQLQTRMDAVQPAPAVEQPAAGIEPLNFTHNGQPAELDLSRYSGQPAPGEPAVTVIEQPAASAPEPLNFTHNGQPAELDLSRYQGQPDPAEPATAVIEQPAASAPEPLSFTHNGRPAELDLSRYQGQPVPAEPAAAVIEQPAASAPEPLNFTHNGQPATLDLGRNSAPASPVQQLSPEVAARASELRQVREMYAADAAPDVYDQIVRSGTLADVERGHEDIATHEAFGNDEALRELARKDLVAFERLEGKPEQQNVALAMGRAMENEQYSAYIAEYAPEGFAVTVEASRVVASEQMTQAPSGMERAEPDFDM</sequence>
<feature type="coiled-coil region" evidence="1">
    <location>
        <begin position="262"/>
        <end position="289"/>
    </location>
</feature>
<dbReference type="Pfam" id="PF18821">
    <property type="entry name" value="LPD7"/>
    <property type="match status" value="1"/>
</dbReference>
<evidence type="ECO:0000256" key="2">
    <source>
        <dbReference type="SAM" id="MobiDB-lite"/>
    </source>
</evidence>
<feature type="domain" description="Large polyvalent protein-associated" evidence="3">
    <location>
        <begin position="291"/>
        <end position="377"/>
    </location>
</feature>
<protein>
    <recommendedName>
        <fullName evidence="3">Large polyvalent protein-associated domain-containing protein</fullName>
    </recommendedName>
</protein>
<reference evidence="4 5" key="1">
    <citation type="submission" date="2014-09" db="EMBL/GenBank/DDBJ databases">
        <title>Genome sequence of Pseudomonas lutea strain DSM 17257T.</title>
        <authorList>
            <person name="Kwak Y."/>
            <person name="Shin J.-H."/>
        </authorList>
    </citation>
    <scope>NUCLEOTIDE SEQUENCE [LARGE SCALE GENOMIC DNA]</scope>
    <source>
        <strain evidence="4 5">DSM 17257</strain>
    </source>
</reference>
<keyword evidence="1" id="KW-0175">Coiled coil</keyword>
<dbReference type="InterPro" id="IPR040677">
    <property type="entry name" value="LPD7"/>
</dbReference>
<dbReference type="Proteomes" id="UP000029719">
    <property type="component" value="Unassembled WGS sequence"/>
</dbReference>
<proteinExistence type="predicted"/>
<evidence type="ECO:0000259" key="3">
    <source>
        <dbReference type="Pfam" id="PF18821"/>
    </source>
</evidence>
<evidence type="ECO:0000313" key="5">
    <source>
        <dbReference type="Proteomes" id="UP000029719"/>
    </source>
</evidence>